<feature type="compositionally biased region" description="Low complexity" evidence="1">
    <location>
        <begin position="290"/>
        <end position="304"/>
    </location>
</feature>
<feature type="compositionally biased region" description="Low complexity" evidence="1">
    <location>
        <begin position="163"/>
        <end position="173"/>
    </location>
</feature>
<sequence>MQNAKTATSTYPKPQKYREGGRAVLELRRQVSTAPPPFHDQRRRDEEEGEGEEEEDGQEGYGVGETQSLGRPTSLYFERPRTPEMKPLWGEGPGAGQAAGEGGVQGGVVYLEGRKLHPPMSGMKASIINELSSKLQQMGSKSIEGWGGQRSLSRHRFSEDSTSALSPPMARSPSPSPIHPPQPSPSPTPSSQPPHYQNWARSPSPQPPAAASQAAPDRSPLSPSYSPYPTSPKHRPVYRTKALEFQFIPSRESRKSDSHTHSSYLQRRRAPSPLISPSDRPKLGPPRPSSLPTLPTTPLYSSLYELRGSVTPPSPANPLGDPYFSPSPPLFAPSGAPPPPNSSLVVSRSLSPTHFLSGASSPPLHPLPPPACLSYPHLPPPPPSKPFASKPLPYWTKYDVADWLGYLNLAEHRERFLDNEIDGTHLPSLTKEDYLDLGVTRVGHRMNIERALKRLMDRLSNPFPVSALSPRNGRNDRRRDDGTRS</sequence>
<feature type="compositionally biased region" description="Basic and acidic residues" evidence="1">
    <location>
        <begin position="16"/>
        <end position="29"/>
    </location>
</feature>
<dbReference type="GO" id="GO:0030160">
    <property type="term" value="F:synaptic receptor adaptor activity"/>
    <property type="evidence" value="ECO:0007669"/>
    <property type="project" value="TreeGrafter"/>
</dbReference>
<dbReference type="Proteomes" id="UP000824540">
    <property type="component" value="Unassembled WGS sequence"/>
</dbReference>
<feature type="region of interest" description="Disordered" evidence="1">
    <location>
        <begin position="137"/>
        <end position="347"/>
    </location>
</feature>
<keyword evidence="4" id="KW-1185">Reference proteome</keyword>
<dbReference type="InterPro" id="IPR013761">
    <property type="entry name" value="SAM/pointed_sf"/>
</dbReference>
<dbReference type="SUPFAM" id="SSF47769">
    <property type="entry name" value="SAM/Pointed domain"/>
    <property type="match status" value="1"/>
</dbReference>
<evidence type="ECO:0000256" key="1">
    <source>
        <dbReference type="SAM" id="MobiDB-lite"/>
    </source>
</evidence>
<organism evidence="3 4">
    <name type="scientific">Albula glossodonta</name>
    <name type="common">roundjaw bonefish</name>
    <dbReference type="NCBI Taxonomy" id="121402"/>
    <lineage>
        <taxon>Eukaryota</taxon>
        <taxon>Metazoa</taxon>
        <taxon>Chordata</taxon>
        <taxon>Craniata</taxon>
        <taxon>Vertebrata</taxon>
        <taxon>Euteleostomi</taxon>
        <taxon>Actinopterygii</taxon>
        <taxon>Neopterygii</taxon>
        <taxon>Teleostei</taxon>
        <taxon>Albuliformes</taxon>
        <taxon>Albulidae</taxon>
        <taxon>Albula</taxon>
    </lineage>
</organism>
<feature type="compositionally biased region" description="Gly residues" evidence="1">
    <location>
        <begin position="91"/>
        <end position="103"/>
    </location>
</feature>
<evidence type="ECO:0000313" key="3">
    <source>
        <dbReference type="EMBL" id="KAG9342847.1"/>
    </source>
</evidence>
<reference evidence="3" key="1">
    <citation type="thesis" date="2021" institute="BYU ScholarsArchive" country="Provo, UT, USA">
        <title>Applications of and Algorithms for Genome Assembly and Genomic Analyses with an Emphasis on Marine Teleosts.</title>
        <authorList>
            <person name="Pickett B.D."/>
        </authorList>
    </citation>
    <scope>NUCLEOTIDE SEQUENCE</scope>
    <source>
        <strain evidence="3">HI-2016</strain>
    </source>
</reference>
<feature type="region of interest" description="Disordered" evidence="1">
    <location>
        <begin position="463"/>
        <end position="485"/>
    </location>
</feature>
<dbReference type="SMART" id="SM00454">
    <property type="entry name" value="SAM"/>
    <property type="match status" value="1"/>
</dbReference>
<feature type="compositionally biased region" description="Pro residues" evidence="1">
    <location>
        <begin position="325"/>
        <end position="341"/>
    </location>
</feature>
<dbReference type="GO" id="GO:0035255">
    <property type="term" value="F:ionotropic glutamate receptor binding"/>
    <property type="evidence" value="ECO:0007669"/>
    <property type="project" value="TreeGrafter"/>
</dbReference>
<dbReference type="CDD" id="cd09506">
    <property type="entry name" value="SAM_Shank1_2_3"/>
    <property type="match status" value="1"/>
</dbReference>
<dbReference type="EMBL" id="JAFBMS010000025">
    <property type="protein sequence ID" value="KAG9342847.1"/>
    <property type="molecule type" value="Genomic_DNA"/>
</dbReference>
<dbReference type="InterPro" id="IPR051569">
    <property type="entry name" value="SHANK"/>
</dbReference>
<dbReference type="GO" id="GO:0014069">
    <property type="term" value="C:postsynaptic density"/>
    <property type="evidence" value="ECO:0007669"/>
    <property type="project" value="TreeGrafter"/>
</dbReference>
<accession>A0A8T2P2G1</accession>
<gene>
    <name evidence="3" type="ORF">JZ751_015054</name>
</gene>
<dbReference type="OrthoDB" id="445896at2759"/>
<evidence type="ECO:0000259" key="2">
    <source>
        <dbReference type="PROSITE" id="PS50105"/>
    </source>
</evidence>
<feature type="compositionally biased region" description="Basic and acidic residues" evidence="1">
    <location>
        <begin position="251"/>
        <end position="260"/>
    </location>
</feature>
<feature type="compositionally biased region" description="Polar residues" evidence="1">
    <location>
        <begin position="1"/>
        <end position="12"/>
    </location>
</feature>
<dbReference type="AlphaFoldDB" id="A0A8T2P2G1"/>
<feature type="compositionally biased region" description="Low complexity" evidence="1">
    <location>
        <begin position="209"/>
        <end position="228"/>
    </location>
</feature>
<feature type="compositionally biased region" description="Pro residues" evidence="1">
    <location>
        <begin position="174"/>
        <end position="192"/>
    </location>
</feature>
<name>A0A8T2P2G1_9TELE</name>
<proteinExistence type="predicted"/>
<feature type="domain" description="SAM" evidence="2">
    <location>
        <begin position="395"/>
        <end position="458"/>
    </location>
</feature>
<dbReference type="InterPro" id="IPR001660">
    <property type="entry name" value="SAM"/>
</dbReference>
<dbReference type="GO" id="GO:0043197">
    <property type="term" value="C:dendritic spine"/>
    <property type="evidence" value="ECO:0007669"/>
    <property type="project" value="TreeGrafter"/>
</dbReference>
<dbReference type="Gene3D" id="1.10.150.50">
    <property type="entry name" value="Transcription Factor, Ets-1"/>
    <property type="match status" value="1"/>
</dbReference>
<dbReference type="PROSITE" id="PS50105">
    <property type="entry name" value="SAM_DOMAIN"/>
    <property type="match status" value="1"/>
</dbReference>
<feature type="compositionally biased region" description="Acidic residues" evidence="1">
    <location>
        <begin position="47"/>
        <end position="58"/>
    </location>
</feature>
<dbReference type="FunFam" id="1.10.150.50:FF:000006">
    <property type="entry name" value="SH3 and multiple ankyrin repeat domains protein 2"/>
    <property type="match status" value="1"/>
</dbReference>
<feature type="region of interest" description="Disordered" evidence="1">
    <location>
        <begin position="1"/>
        <end position="103"/>
    </location>
</feature>
<dbReference type="Pfam" id="PF00536">
    <property type="entry name" value="SAM_1"/>
    <property type="match status" value="1"/>
</dbReference>
<comment type="caution">
    <text evidence="3">The sequence shown here is derived from an EMBL/GenBank/DDBJ whole genome shotgun (WGS) entry which is preliminary data.</text>
</comment>
<dbReference type="GO" id="GO:0045211">
    <property type="term" value="C:postsynaptic membrane"/>
    <property type="evidence" value="ECO:0007669"/>
    <property type="project" value="TreeGrafter"/>
</dbReference>
<dbReference type="PANTHER" id="PTHR24135">
    <property type="entry name" value="SH3 AND MULTIPLE ANKYRIN REPEAT DOMAINS PROTEIN"/>
    <property type="match status" value="1"/>
</dbReference>
<evidence type="ECO:0000313" key="4">
    <source>
        <dbReference type="Proteomes" id="UP000824540"/>
    </source>
</evidence>
<feature type="compositionally biased region" description="Basic and acidic residues" evidence="1">
    <location>
        <begin position="473"/>
        <end position="485"/>
    </location>
</feature>
<dbReference type="PANTHER" id="PTHR24135:SF3">
    <property type="entry name" value="SH3 AND MULTIPLE ANKYRIN REPEAT DOMAINS PROTEIN 1"/>
    <property type="match status" value="1"/>
</dbReference>
<protein>
    <recommendedName>
        <fullName evidence="2">SAM domain-containing protein</fullName>
    </recommendedName>
</protein>